<feature type="transmembrane region" description="Helical" evidence="1">
    <location>
        <begin position="44"/>
        <end position="65"/>
    </location>
</feature>
<proteinExistence type="predicted"/>
<evidence type="ECO:0000256" key="1">
    <source>
        <dbReference type="SAM" id="Phobius"/>
    </source>
</evidence>
<dbReference type="AlphaFoldDB" id="C5BLQ6"/>
<evidence type="ECO:0000313" key="3">
    <source>
        <dbReference type="Proteomes" id="UP000009080"/>
    </source>
</evidence>
<keyword evidence="1" id="KW-0472">Membrane</keyword>
<organism evidence="2 3">
    <name type="scientific">Teredinibacter turnerae (strain ATCC 39867 / T7901)</name>
    <dbReference type="NCBI Taxonomy" id="377629"/>
    <lineage>
        <taxon>Bacteria</taxon>
        <taxon>Pseudomonadati</taxon>
        <taxon>Pseudomonadota</taxon>
        <taxon>Gammaproteobacteria</taxon>
        <taxon>Cellvibrionales</taxon>
        <taxon>Cellvibrionaceae</taxon>
        <taxon>Teredinibacter</taxon>
    </lineage>
</organism>
<dbReference type="Proteomes" id="UP000009080">
    <property type="component" value="Chromosome"/>
</dbReference>
<accession>C5BLQ6</accession>
<feature type="transmembrane region" description="Helical" evidence="1">
    <location>
        <begin position="77"/>
        <end position="94"/>
    </location>
</feature>
<keyword evidence="3" id="KW-1185">Reference proteome</keyword>
<dbReference type="KEGG" id="ttu:TERTU_2566"/>
<dbReference type="HOGENOM" id="CLU_2371773_0_0_6"/>
<keyword evidence="1" id="KW-1133">Transmembrane helix</keyword>
<keyword evidence="1" id="KW-0812">Transmembrane</keyword>
<dbReference type="EMBL" id="CP001614">
    <property type="protein sequence ID" value="ACR13339.1"/>
    <property type="molecule type" value="Genomic_DNA"/>
</dbReference>
<gene>
    <name evidence="2" type="ordered locus">TERTU_2566</name>
</gene>
<sequence length="95" mass="10631">MFQKIGVGLDVNGGGVAIYSRLDSCPPVFAGCVIVIFIKRKFDFVVFGGGLIAFLNSVLGFVCIFERINIRVRWLRFMSLSSAGVLQFCMRVWLF</sequence>
<reference evidence="2 3" key="1">
    <citation type="journal article" date="2009" name="PLoS ONE">
        <title>The complete genome of Teredinibacter turnerae T7901: an intracellular endosymbiont of marine wood-boring bivalves (shipworms).</title>
        <authorList>
            <person name="Yang J.C."/>
            <person name="Madupu R."/>
            <person name="Durkin A.S."/>
            <person name="Ekborg N.A."/>
            <person name="Pedamallu C.S."/>
            <person name="Hostetler J.B."/>
            <person name="Radune D."/>
            <person name="Toms B.S."/>
            <person name="Henrissat B."/>
            <person name="Coutinho P.M."/>
            <person name="Schwarz S."/>
            <person name="Field L."/>
            <person name="Trindade-Silva A.E."/>
            <person name="Soares C.A.G."/>
            <person name="Elshahawi S."/>
            <person name="Hanora A."/>
            <person name="Schmidt E.W."/>
            <person name="Haygood M.G."/>
            <person name="Posfai J."/>
            <person name="Benner J."/>
            <person name="Madinger C."/>
            <person name="Nove J."/>
            <person name="Anton B."/>
            <person name="Chaudhary K."/>
            <person name="Foster J."/>
            <person name="Holman A."/>
            <person name="Kumar S."/>
            <person name="Lessard P.A."/>
            <person name="Luyten Y.A."/>
            <person name="Slatko B."/>
            <person name="Wood N."/>
            <person name="Wu B."/>
            <person name="Teplitski M."/>
            <person name="Mougous J.D."/>
            <person name="Ward N."/>
            <person name="Eisen J.A."/>
            <person name="Badger J.H."/>
            <person name="Distel D.L."/>
        </authorList>
    </citation>
    <scope>NUCLEOTIDE SEQUENCE [LARGE SCALE GENOMIC DNA]</scope>
    <source>
        <strain evidence="3">ATCC 39867 / T7901</strain>
    </source>
</reference>
<protein>
    <submittedName>
        <fullName evidence="2">Uncharacterized protein</fullName>
    </submittedName>
</protein>
<name>C5BLQ6_TERTT</name>
<evidence type="ECO:0000313" key="2">
    <source>
        <dbReference type="EMBL" id="ACR13339.1"/>
    </source>
</evidence>